<keyword evidence="2" id="KW-1185">Reference proteome</keyword>
<evidence type="ECO:0000313" key="1">
    <source>
        <dbReference type="EMBL" id="NHZ40621.1"/>
    </source>
</evidence>
<dbReference type="EMBL" id="VVIW01000005">
    <property type="protein sequence ID" value="NHZ40621.1"/>
    <property type="molecule type" value="Genomic_DNA"/>
</dbReference>
<protein>
    <submittedName>
        <fullName evidence="1">Uncharacterized protein</fullName>
    </submittedName>
</protein>
<gene>
    <name evidence="1" type="ORF">F1609_10720</name>
</gene>
<dbReference type="Proteomes" id="UP000819052">
    <property type="component" value="Unassembled WGS sequence"/>
</dbReference>
<dbReference type="RefSeq" id="WP_167076438.1">
    <property type="nucleotide sequence ID" value="NZ_VVIW01000005.1"/>
</dbReference>
<organism evidence="1 2">
    <name type="scientific">Massilia aquatica</name>
    <dbReference type="NCBI Taxonomy" id="2609000"/>
    <lineage>
        <taxon>Bacteria</taxon>
        <taxon>Pseudomonadati</taxon>
        <taxon>Pseudomonadota</taxon>
        <taxon>Betaproteobacteria</taxon>
        <taxon>Burkholderiales</taxon>
        <taxon>Oxalobacteraceae</taxon>
        <taxon>Telluria group</taxon>
        <taxon>Massilia</taxon>
    </lineage>
</organism>
<name>A0ABX0M8Z6_9BURK</name>
<reference evidence="1 2" key="1">
    <citation type="submission" date="2019-09" db="EMBL/GenBank/DDBJ databases">
        <title>Taxonomy of Antarctic Massilia spp.: description of Massilia rubra sp. nov., Massilia aquatica sp. nov., Massilia mucilaginosa sp. nov., Massilia frigida sp. nov. isolated from streams, lakes and regoliths.</title>
        <authorList>
            <person name="Holochova P."/>
            <person name="Sedlacek I."/>
            <person name="Kralova S."/>
            <person name="Maslanova I."/>
            <person name="Busse H.-J."/>
            <person name="Stankova E."/>
            <person name="Vrbovska V."/>
            <person name="Kovarovic V."/>
            <person name="Bartak M."/>
            <person name="Svec P."/>
            <person name="Pantucek R."/>
        </authorList>
    </citation>
    <scope>NUCLEOTIDE SEQUENCE [LARGE SCALE GENOMIC DNA]</scope>
    <source>
        <strain evidence="1 2">CCM 8693</strain>
    </source>
</reference>
<accession>A0ABX0M8Z6</accession>
<proteinExistence type="predicted"/>
<comment type="caution">
    <text evidence="1">The sequence shown here is derived from an EMBL/GenBank/DDBJ whole genome shotgun (WGS) entry which is preliminary data.</text>
</comment>
<evidence type="ECO:0000313" key="2">
    <source>
        <dbReference type="Proteomes" id="UP000819052"/>
    </source>
</evidence>
<sequence>MLSLVSTAYAIMAARGNALATERMMAEPLAKERLMSDWYGNTYAAIARTALIARSSDNTLSSTVAAPISDSVKRTTELIKKLEPLLASAEEAAAAAGSLEEQAARLADVAAGFKLGTTAAKPRPHPAVATPRLKLAA</sequence>